<sequence length="259" mass="27888">MDLLGGRLAFEHFVIRAGLDEQSARIGLGLELSGLDLADLSQRLGWPPFTGTVEGRIPSAVYANNQLTLDGGLTMQLFGGRLDIGALAMERPFGVAPTLSADVALRGIELLPLTAAFGFGEISGELAGRITGLRLVDWSPVAFDAHLYSNPGYRGRQRISQRAVRDISSVGGNFLVTELQNQALRLFSSFAYRRMGISCRLADQVCLMDGIGSHEGGYTIIEGSGLPRLTVVGFGRAVDWPVLVERLRAVTEGQMPVIE</sequence>
<protein>
    <recommendedName>
        <fullName evidence="3">Dicarboxylate transport domain-containing protein</fullName>
    </recommendedName>
</protein>
<dbReference type="EMBL" id="VRTS01000001">
    <property type="protein sequence ID" value="TXK65859.1"/>
    <property type="molecule type" value="Genomic_DNA"/>
</dbReference>
<dbReference type="Proteomes" id="UP000321248">
    <property type="component" value="Unassembled WGS sequence"/>
</dbReference>
<dbReference type="OrthoDB" id="6191549at2"/>
<keyword evidence="2" id="KW-1185">Reference proteome</keyword>
<comment type="caution">
    <text evidence="1">The sequence shown here is derived from an EMBL/GenBank/DDBJ whole genome shotgun (WGS) entry which is preliminary data.</text>
</comment>
<dbReference type="AlphaFoldDB" id="A0A5C8KVQ2"/>
<accession>A0A5C8KVQ2</accession>
<proteinExistence type="predicted"/>
<reference evidence="1 2" key="1">
    <citation type="submission" date="2019-08" db="EMBL/GenBank/DDBJ databases">
        <authorList>
            <person name="Karlyshev A.V."/>
        </authorList>
    </citation>
    <scope>NUCLEOTIDE SEQUENCE [LARGE SCALE GENOMIC DNA]</scope>
    <source>
        <strain evidence="1 2">Alg18-2.2</strain>
    </source>
</reference>
<organism evidence="1 2">
    <name type="scientific">Alkalisalibacterium limincola</name>
    <dbReference type="NCBI Taxonomy" id="2699169"/>
    <lineage>
        <taxon>Bacteria</taxon>
        <taxon>Pseudomonadati</taxon>
        <taxon>Pseudomonadota</taxon>
        <taxon>Gammaproteobacteria</taxon>
        <taxon>Lysobacterales</taxon>
        <taxon>Lysobacteraceae</taxon>
        <taxon>Alkalisalibacterium</taxon>
    </lineage>
</organism>
<gene>
    <name evidence="1" type="ORF">FU658_01830</name>
</gene>
<evidence type="ECO:0008006" key="3">
    <source>
        <dbReference type="Google" id="ProtNLM"/>
    </source>
</evidence>
<name>A0A5C8KVQ2_9GAMM</name>
<evidence type="ECO:0000313" key="1">
    <source>
        <dbReference type="EMBL" id="TXK65859.1"/>
    </source>
</evidence>
<evidence type="ECO:0000313" key="2">
    <source>
        <dbReference type="Proteomes" id="UP000321248"/>
    </source>
</evidence>